<reference evidence="5 6" key="1">
    <citation type="submission" date="2019-06" db="EMBL/GenBank/DDBJ databases">
        <title>Complete genome sequence of Bacteroides uniformis NBRC 113350.</title>
        <authorList>
            <person name="Miura T."/>
            <person name="Furukawa M."/>
            <person name="Shimamura M."/>
            <person name="Ohyama Y."/>
            <person name="Yamazoe A."/>
            <person name="Kawasaki H."/>
        </authorList>
    </citation>
    <scope>NUCLEOTIDE SEQUENCE [LARGE SCALE GENOMIC DNA]</scope>
    <source>
        <strain evidence="5 6">NBRC 113350</strain>
    </source>
</reference>
<dbReference type="InterPro" id="IPR028584">
    <property type="entry name" value="Cellobiose_2_epim"/>
</dbReference>
<dbReference type="InterPro" id="IPR008928">
    <property type="entry name" value="6-hairpin_glycosidase_sf"/>
</dbReference>
<dbReference type="GO" id="GO:0005975">
    <property type="term" value="P:carbohydrate metabolic process"/>
    <property type="evidence" value="ECO:0007669"/>
    <property type="project" value="InterPro"/>
</dbReference>
<comment type="similarity">
    <text evidence="2">Belongs to the N-acylglucosamine 2-epimerase family.</text>
</comment>
<dbReference type="EMBL" id="AP019724">
    <property type="protein sequence ID" value="BBK86308.1"/>
    <property type="molecule type" value="Genomic_DNA"/>
</dbReference>
<evidence type="ECO:0000256" key="1">
    <source>
        <dbReference type="ARBA" id="ARBA00001470"/>
    </source>
</evidence>
<gene>
    <name evidence="5" type="ORF">Bun01g_06780</name>
</gene>
<dbReference type="Proteomes" id="UP000320533">
    <property type="component" value="Chromosome"/>
</dbReference>
<evidence type="ECO:0000313" key="5">
    <source>
        <dbReference type="EMBL" id="BBK86308.1"/>
    </source>
</evidence>
<dbReference type="PANTHER" id="PTHR15108">
    <property type="entry name" value="N-ACYLGLUCOSAMINE-2-EPIMERASE"/>
    <property type="match status" value="1"/>
</dbReference>
<dbReference type="AlphaFoldDB" id="A0A4Y1VCM6"/>
<dbReference type="Pfam" id="PF07221">
    <property type="entry name" value="GlcNAc_2-epim"/>
    <property type="match status" value="1"/>
</dbReference>
<name>A0A4Y1VCM6_BACUN</name>
<dbReference type="InterPro" id="IPR010819">
    <property type="entry name" value="AGE/CE"/>
</dbReference>
<dbReference type="EC" id="5.1.3.11" evidence="4"/>
<dbReference type="SUPFAM" id="SSF48208">
    <property type="entry name" value="Six-hairpin glycosidases"/>
    <property type="match status" value="1"/>
</dbReference>
<dbReference type="InterPro" id="IPR012341">
    <property type="entry name" value="6hp_glycosidase-like_sf"/>
</dbReference>
<evidence type="ECO:0000256" key="2">
    <source>
        <dbReference type="ARBA" id="ARBA00008558"/>
    </source>
</evidence>
<dbReference type="KEGG" id="bun:Bun01g_06780"/>
<proteinExistence type="inferred from homology"/>
<comment type="catalytic activity">
    <reaction evidence="1 4">
        <text>D-cellobiose = beta-D-glucosyl-(1-&gt;4)-D-mannopyranose</text>
        <dbReference type="Rhea" id="RHEA:23384"/>
        <dbReference type="ChEBI" id="CHEBI:17057"/>
        <dbReference type="ChEBI" id="CHEBI:47931"/>
        <dbReference type="EC" id="5.1.3.11"/>
    </reaction>
</comment>
<sequence length="426" mass="49023">MINSLNRYIMKRMFSVFLLITVWLLVTPFLQAQSHVDKVLKDEITSDLKENILSFWERYSVDSSGGFYGSLGRDGAPIADAPKGGVLNARILWTFSTAYRMYGDTAYRKLADRAQRYFIDHFIDSQYGGVYWLIKADGTPLDTNKQTYGCSYAIYGLSEHFRATGNNESLQKAIELYRIMESKVKDPVNDGYIESFTREWGTPQKLGYDGDGIAAKTMNTHIHVLEAYTALYKVWKDNSLCKRLAKVIDLITTRLYNPQTHHLISYCDLNWNNLDDIDSYGHDIETSWLLTEAAEALGDPEVIGRCRKVALELADASLKEGINPMGAMMYERHKDKIRKDASWWCQAETVVGCINAWQLTGEQSYLDSAVRTWNFIKSRMIDKEYGEWFRTVLEDGTPRYKEPKASMWNCPYHNSRMGFEIDTRLK</sequence>
<comment type="similarity">
    <text evidence="4">Belongs to the cellobiose 2-epimerase family.</text>
</comment>
<accession>A0A4Y1VCM6</accession>
<organism evidence="5 6">
    <name type="scientific">Bacteroides uniformis</name>
    <dbReference type="NCBI Taxonomy" id="820"/>
    <lineage>
        <taxon>Bacteria</taxon>
        <taxon>Pseudomonadati</taxon>
        <taxon>Bacteroidota</taxon>
        <taxon>Bacteroidia</taxon>
        <taxon>Bacteroidales</taxon>
        <taxon>Bacteroidaceae</taxon>
        <taxon>Bacteroides</taxon>
    </lineage>
</organism>
<dbReference type="GO" id="GO:0047736">
    <property type="term" value="F:cellobiose epimerase activity"/>
    <property type="evidence" value="ECO:0007669"/>
    <property type="project" value="UniProtKB-UniRule"/>
</dbReference>
<evidence type="ECO:0000256" key="3">
    <source>
        <dbReference type="ARBA" id="ARBA00023235"/>
    </source>
</evidence>
<evidence type="ECO:0000256" key="4">
    <source>
        <dbReference type="HAMAP-Rule" id="MF_00929"/>
    </source>
</evidence>
<evidence type="ECO:0000313" key="6">
    <source>
        <dbReference type="Proteomes" id="UP000320533"/>
    </source>
</evidence>
<comment type="function">
    <text evidence="4">Catalyzes the reversible epimerization of cellobiose to 4-O-beta-D-glucopyranosyl-D-mannose (Glc-Man).</text>
</comment>
<keyword evidence="3 4" id="KW-0413">Isomerase</keyword>
<dbReference type="Gene3D" id="1.50.10.10">
    <property type="match status" value="1"/>
</dbReference>
<dbReference type="HAMAP" id="MF_00929">
    <property type="entry name" value="Cellobiose_2_epim"/>
    <property type="match status" value="1"/>
</dbReference>
<protein>
    <recommendedName>
        <fullName evidence="4">Cellobiose 2-epimerase</fullName>
        <shortName evidence="4">CE</shortName>
        <ecNumber evidence="4">5.1.3.11</ecNumber>
    </recommendedName>
</protein>